<dbReference type="Pfam" id="PF07494">
    <property type="entry name" value="Reg_prop"/>
    <property type="match status" value="2"/>
</dbReference>
<evidence type="ECO:0000313" key="18">
    <source>
        <dbReference type="Proteomes" id="UP000198779"/>
    </source>
</evidence>
<dbReference type="PROSITE" id="PS50109">
    <property type="entry name" value="HIS_KIN"/>
    <property type="match status" value="1"/>
</dbReference>
<evidence type="ECO:0000256" key="9">
    <source>
        <dbReference type="ARBA" id="ARBA00023015"/>
    </source>
</evidence>
<dbReference type="Pfam" id="PF00072">
    <property type="entry name" value="Response_reg"/>
    <property type="match status" value="1"/>
</dbReference>
<comment type="catalytic activity">
    <reaction evidence="1">
        <text>ATP + protein L-histidine = ADP + protein N-phospho-L-histidine.</text>
        <dbReference type="EC" id="2.7.13.3"/>
    </reaction>
</comment>
<dbReference type="Gene3D" id="3.40.50.2300">
    <property type="match status" value="1"/>
</dbReference>
<dbReference type="InterPro" id="IPR036097">
    <property type="entry name" value="HisK_dim/P_sf"/>
</dbReference>
<protein>
    <recommendedName>
        <fullName evidence="2">histidine kinase</fullName>
        <ecNumber evidence="2">2.7.13.3</ecNumber>
    </recommendedName>
</protein>
<dbReference type="FunFam" id="3.30.565.10:FF:000037">
    <property type="entry name" value="Hybrid sensor histidine kinase/response regulator"/>
    <property type="match status" value="1"/>
</dbReference>
<dbReference type="SMART" id="SM00387">
    <property type="entry name" value="HATPase_c"/>
    <property type="match status" value="1"/>
</dbReference>
<keyword evidence="11" id="KW-0804">Transcription</keyword>
<dbReference type="PROSITE" id="PS01124">
    <property type="entry name" value="HTH_ARAC_FAMILY_2"/>
    <property type="match status" value="1"/>
</dbReference>
<dbReference type="Gene3D" id="1.10.10.60">
    <property type="entry name" value="Homeodomain-like"/>
    <property type="match status" value="1"/>
</dbReference>
<dbReference type="Pfam" id="PF02518">
    <property type="entry name" value="HATPase_c"/>
    <property type="match status" value="1"/>
</dbReference>
<evidence type="ECO:0000256" key="13">
    <source>
        <dbReference type="SAM" id="Phobius"/>
    </source>
</evidence>
<feature type="domain" description="Response regulatory" evidence="16">
    <location>
        <begin position="1029"/>
        <end position="1144"/>
    </location>
</feature>
<dbReference type="SUPFAM" id="SSF55874">
    <property type="entry name" value="ATPase domain of HSP90 chaperone/DNA topoisomerase II/histidine kinase"/>
    <property type="match status" value="1"/>
</dbReference>
<organism evidence="17 18">
    <name type="scientific">Prevotella communis</name>
    <dbReference type="NCBI Taxonomy" id="2913614"/>
    <lineage>
        <taxon>Bacteria</taxon>
        <taxon>Pseudomonadati</taxon>
        <taxon>Bacteroidota</taxon>
        <taxon>Bacteroidia</taxon>
        <taxon>Bacteroidales</taxon>
        <taxon>Prevotellaceae</taxon>
        <taxon>Prevotella</taxon>
    </lineage>
</organism>
<dbReference type="InterPro" id="IPR003661">
    <property type="entry name" value="HisK_dim/P_dom"/>
</dbReference>
<gene>
    <name evidence="17" type="ORF">SAMN04487901_10787</name>
</gene>
<dbReference type="SMART" id="SM00342">
    <property type="entry name" value="HTH_ARAC"/>
    <property type="match status" value="1"/>
</dbReference>
<feature type="modified residue" description="4-aspartylphosphate" evidence="12">
    <location>
        <position position="1077"/>
    </location>
</feature>
<dbReference type="InterPro" id="IPR011006">
    <property type="entry name" value="CheY-like_superfamily"/>
</dbReference>
<keyword evidence="7" id="KW-0067">ATP-binding</keyword>
<name>A0A1G7W7F9_9BACT</name>
<dbReference type="CDD" id="cd00075">
    <property type="entry name" value="HATPase"/>
    <property type="match status" value="1"/>
</dbReference>
<dbReference type="SUPFAM" id="SSF47384">
    <property type="entry name" value="Homodimeric domain of signal transducing histidine kinase"/>
    <property type="match status" value="1"/>
</dbReference>
<dbReference type="SMART" id="SM00448">
    <property type="entry name" value="REC"/>
    <property type="match status" value="1"/>
</dbReference>
<feature type="transmembrane region" description="Helical" evidence="13">
    <location>
        <begin position="729"/>
        <end position="749"/>
    </location>
</feature>
<reference evidence="18" key="1">
    <citation type="submission" date="2016-10" db="EMBL/GenBank/DDBJ databases">
        <authorList>
            <person name="Varghese N."/>
            <person name="Submissions S."/>
        </authorList>
    </citation>
    <scope>NUCLEOTIDE SEQUENCE [LARGE SCALE GENOMIC DNA]</scope>
    <source>
        <strain evidence="18">BP1-148</strain>
    </source>
</reference>
<dbReference type="PRINTS" id="PR00344">
    <property type="entry name" value="BCTRLSENSOR"/>
</dbReference>
<keyword evidence="9" id="KW-0805">Transcription regulation</keyword>
<evidence type="ECO:0000256" key="10">
    <source>
        <dbReference type="ARBA" id="ARBA00023125"/>
    </source>
</evidence>
<dbReference type="SUPFAM" id="SSF46689">
    <property type="entry name" value="Homeodomain-like"/>
    <property type="match status" value="1"/>
</dbReference>
<dbReference type="STRING" id="645274.SAMN04487901_10787"/>
<keyword evidence="4" id="KW-0808">Transferase</keyword>
<dbReference type="Gene3D" id="1.10.287.130">
    <property type="match status" value="1"/>
</dbReference>
<dbReference type="PANTHER" id="PTHR43547">
    <property type="entry name" value="TWO-COMPONENT HISTIDINE KINASE"/>
    <property type="match status" value="1"/>
</dbReference>
<keyword evidence="18" id="KW-1185">Reference proteome</keyword>
<evidence type="ECO:0000256" key="3">
    <source>
        <dbReference type="ARBA" id="ARBA00022553"/>
    </source>
</evidence>
<proteinExistence type="predicted"/>
<evidence type="ECO:0000256" key="12">
    <source>
        <dbReference type="PROSITE-ProRule" id="PRU00169"/>
    </source>
</evidence>
<dbReference type="AlphaFoldDB" id="A0A1G7W7F9"/>
<evidence type="ECO:0000259" key="15">
    <source>
        <dbReference type="PROSITE" id="PS50109"/>
    </source>
</evidence>
<keyword evidence="5" id="KW-0547">Nucleotide-binding</keyword>
<dbReference type="InterPro" id="IPR015943">
    <property type="entry name" value="WD40/YVTN_repeat-like_dom_sf"/>
</dbReference>
<accession>A0A1G7W7F9</accession>
<dbReference type="SMART" id="SM00388">
    <property type="entry name" value="HisKA"/>
    <property type="match status" value="1"/>
</dbReference>
<dbReference type="EMBL" id="FNCQ01000007">
    <property type="protein sequence ID" value="SDG67955.1"/>
    <property type="molecule type" value="Genomic_DNA"/>
</dbReference>
<feature type="domain" description="Histidine kinase" evidence="15">
    <location>
        <begin position="767"/>
        <end position="997"/>
    </location>
</feature>
<dbReference type="GO" id="GO:0000155">
    <property type="term" value="F:phosphorelay sensor kinase activity"/>
    <property type="evidence" value="ECO:0007669"/>
    <property type="project" value="InterPro"/>
</dbReference>
<dbReference type="InterPro" id="IPR011110">
    <property type="entry name" value="Reg_prop"/>
</dbReference>
<dbReference type="Gene3D" id="2.130.10.10">
    <property type="entry name" value="YVTN repeat-like/Quinoprotein amine dehydrogenase"/>
    <property type="match status" value="3"/>
</dbReference>
<dbReference type="InterPro" id="IPR018062">
    <property type="entry name" value="HTH_AraC-typ_CS"/>
</dbReference>
<evidence type="ECO:0000256" key="6">
    <source>
        <dbReference type="ARBA" id="ARBA00022777"/>
    </source>
</evidence>
<dbReference type="InterPro" id="IPR036890">
    <property type="entry name" value="HATPase_C_sf"/>
</dbReference>
<feature type="domain" description="HTH araC/xylS-type" evidence="14">
    <location>
        <begin position="1178"/>
        <end position="1277"/>
    </location>
</feature>
<dbReference type="Gene3D" id="3.30.565.10">
    <property type="entry name" value="Histidine kinase-like ATPase, C-terminal domain"/>
    <property type="match status" value="1"/>
</dbReference>
<dbReference type="SUPFAM" id="SSF63829">
    <property type="entry name" value="Calcium-dependent phosphotriesterase"/>
    <property type="match status" value="3"/>
</dbReference>
<dbReference type="Pfam" id="PF00512">
    <property type="entry name" value="HisKA"/>
    <property type="match status" value="1"/>
</dbReference>
<keyword evidence="13" id="KW-0472">Membrane</keyword>
<evidence type="ECO:0000256" key="11">
    <source>
        <dbReference type="ARBA" id="ARBA00023163"/>
    </source>
</evidence>
<sequence length="1280" mass="145163">MIMRRFTLTIILLQLFFGLAYSQTGVFFSSERFSSALINDLCQDKYGYMWIATDYGLNRFDGYHFTEYLHQHNDSTTISSSTVCTLFCDKDGELWVGTNKGLDRFDYATGTFIHYPFARGRKPRVTKMTHLSDGRMIVATSGYHGLYCMANEMADDYTEGDLDMLFVNSVMEDDMGRIWQCSFSDQISMKDANGIHKMRTTQGFVVDFVYHDGEFLIVCMHGLHSYRDGQLTIPDYDMSALEPSAIIRCVFTDSKGNTYIGTRGDGLYCIPANSRKLERVPAIASGLNLRTTKIWAITEDRQHNIWLGCQSKGLVMLPAKSPQFSSWSFATQGIDLASTITAVCEGDNGYIWCSVQGNGIYGFDADGHLKAHPTAPDKAECIFRDRRGNYWVGTDDALYAYDPLTGVSTRKATIDCDKFNSITDDAHGRLYISTFSRGLCVYDTNTGDLRQYSHKSSGLCNDWIMGVTSDKSGNIWLATASGVSCYNPKTENFDRPHLFDVMCFNVLQTRSGATYVGTEQGIYRLEGEKRPELVALGQLSVGYMIEDEQGFIWCSTSKGIWQYDPATGKTIGHVYGNGLSAKEYITSVGLLTSDNKICYANYNGLTVFRSKDVIGCHTTLNELYLTAFRLPDRMIYTQDDDHYEVSYLDNAITLEFSLLDYNAPENIIFEYRINQSAWLQNPEGENTILLNHLQPGTYNIEVRAMSGTTYSQTKTITLTVTPPWYRSKWAYAIYLFAFIGIITGIGFSYRRRAHRMLAEEKMRFLINATHDIRSPLTIIMGAIGKLKDSKMTELKSEDDFQSFNSSTLQPSIETIDRNAQRLLQLVNQILDQRRLDKKQMQLHCQETNMVDFISGVCKLYQFSADQRNISFTFEHERDHVLAWIDRINFDKVISNLLSNAFKYTYDNGEVKVVLHETEKSIELSVIDNGMGFKDEDPNRFFDRFYQGQNSANLGIQGTGIGLNLCRAITEMHGGEIKAQRREDKQGACFVVTIPKGNKHLRPEQIVTDSPVREVLSSGIKGKKSFRQFRILIVDDEPEIARYIISELGDRYKFDHAINGKEALKMLLTDEYDLVISDMMMPEMDGLTLLKHIKDNTNISQIPVIMLTSKAEVEYKLEGLRGGADAYIAKPFDMEELHIQIDNLIDNVRRLKGKFSGALKQEDRIEQVEVKGNDDALMERIMRSVNANFSDPDYNVDTMANDVGISRAQLHRKMKEITGVSTGKFLRNLRMEQAARLLREGKINVSQIADHVGYADQAHFSTAFKTHFGQSPSEYAETHKE</sequence>
<dbReference type="Proteomes" id="UP000198779">
    <property type="component" value="Unassembled WGS sequence"/>
</dbReference>
<dbReference type="InterPro" id="IPR003594">
    <property type="entry name" value="HATPase_dom"/>
</dbReference>
<dbReference type="PANTHER" id="PTHR43547:SF2">
    <property type="entry name" value="HYBRID SIGNAL TRANSDUCTION HISTIDINE KINASE C"/>
    <property type="match status" value="1"/>
</dbReference>
<dbReference type="InterPro" id="IPR004358">
    <property type="entry name" value="Sig_transdc_His_kin-like_C"/>
</dbReference>
<dbReference type="PROSITE" id="PS50110">
    <property type="entry name" value="RESPONSE_REGULATORY"/>
    <property type="match status" value="1"/>
</dbReference>
<dbReference type="InterPro" id="IPR018060">
    <property type="entry name" value="HTH_AraC"/>
</dbReference>
<evidence type="ECO:0000259" key="16">
    <source>
        <dbReference type="PROSITE" id="PS50110"/>
    </source>
</evidence>
<dbReference type="PROSITE" id="PS00041">
    <property type="entry name" value="HTH_ARAC_FAMILY_1"/>
    <property type="match status" value="1"/>
</dbReference>
<keyword evidence="6" id="KW-0418">Kinase</keyword>
<dbReference type="InterPro" id="IPR005467">
    <property type="entry name" value="His_kinase_dom"/>
</dbReference>
<dbReference type="InterPro" id="IPR009057">
    <property type="entry name" value="Homeodomain-like_sf"/>
</dbReference>
<evidence type="ECO:0000259" key="14">
    <source>
        <dbReference type="PROSITE" id="PS01124"/>
    </source>
</evidence>
<evidence type="ECO:0000256" key="7">
    <source>
        <dbReference type="ARBA" id="ARBA00022840"/>
    </source>
</evidence>
<dbReference type="Pfam" id="PF12833">
    <property type="entry name" value="HTH_18"/>
    <property type="match status" value="1"/>
</dbReference>
<dbReference type="GO" id="GO:0043565">
    <property type="term" value="F:sequence-specific DNA binding"/>
    <property type="evidence" value="ECO:0007669"/>
    <property type="project" value="InterPro"/>
</dbReference>
<dbReference type="InterPro" id="IPR013783">
    <property type="entry name" value="Ig-like_fold"/>
</dbReference>
<evidence type="ECO:0000256" key="4">
    <source>
        <dbReference type="ARBA" id="ARBA00022679"/>
    </source>
</evidence>
<keyword evidence="8" id="KW-0902">Two-component regulatory system</keyword>
<dbReference type="GO" id="GO:0003700">
    <property type="term" value="F:DNA-binding transcription factor activity"/>
    <property type="evidence" value="ECO:0007669"/>
    <property type="project" value="InterPro"/>
</dbReference>
<keyword evidence="3 12" id="KW-0597">Phosphoprotein</keyword>
<keyword evidence="13" id="KW-1133">Transmembrane helix</keyword>
<dbReference type="CDD" id="cd00082">
    <property type="entry name" value="HisKA"/>
    <property type="match status" value="1"/>
</dbReference>
<dbReference type="CDD" id="cd17574">
    <property type="entry name" value="REC_OmpR"/>
    <property type="match status" value="1"/>
</dbReference>
<evidence type="ECO:0000256" key="2">
    <source>
        <dbReference type="ARBA" id="ARBA00012438"/>
    </source>
</evidence>
<dbReference type="EC" id="2.7.13.3" evidence="2"/>
<keyword evidence="10" id="KW-0238">DNA-binding</keyword>
<dbReference type="InterPro" id="IPR001789">
    <property type="entry name" value="Sig_transdc_resp-reg_receiver"/>
</dbReference>
<keyword evidence="13" id="KW-0812">Transmembrane</keyword>
<evidence type="ECO:0000256" key="1">
    <source>
        <dbReference type="ARBA" id="ARBA00000085"/>
    </source>
</evidence>
<evidence type="ECO:0000256" key="8">
    <source>
        <dbReference type="ARBA" id="ARBA00023012"/>
    </source>
</evidence>
<evidence type="ECO:0000313" key="17">
    <source>
        <dbReference type="EMBL" id="SDG67955.1"/>
    </source>
</evidence>
<evidence type="ECO:0000256" key="5">
    <source>
        <dbReference type="ARBA" id="ARBA00022741"/>
    </source>
</evidence>
<dbReference type="SUPFAM" id="SSF52172">
    <property type="entry name" value="CheY-like"/>
    <property type="match status" value="1"/>
</dbReference>
<dbReference type="Gene3D" id="2.60.40.10">
    <property type="entry name" value="Immunoglobulins"/>
    <property type="match status" value="1"/>
</dbReference>
<dbReference type="GO" id="GO:0005524">
    <property type="term" value="F:ATP binding"/>
    <property type="evidence" value="ECO:0007669"/>
    <property type="project" value="UniProtKB-KW"/>
</dbReference>